<comment type="caution">
    <text evidence="1">The sequence shown here is derived from an EMBL/GenBank/DDBJ whole genome shotgun (WGS) entry which is preliminary data.</text>
</comment>
<gene>
    <name evidence="1" type="ORF">LVIROSA_LOCUS32976</name>
</gene>
<sequence length="87" mass="9783">MLKIRRAAPLVSFTHAQSSISLSLSLGRSIDNSPLPTSSPPTSGKSSSSLSILMLVAEDHQLVFNYWEPLYFLLYKSGIQTWEYRKH</sequence>
<evidence type="ECO:0000313" key="1">
    <source>
        <dbReference type="EMBL" id="CAH1447363.1"/>
    </source>
</evidence>
<protein>
    <submittedName>
        <fullName evidence="1">Uncharacterized protein</fullName>
    </submittedName>
</protein>
<name>A0AAU9PBE2_9ASTR</name>
<proteinExistence type="predicted"/>
<dbReference type="Proteomes" id="UP001157418">
    <property type="component" value="Unassembled WGS sequence"/>
</dbReference>
<dbReference type="AlphaFoldDB" id="A0AAU9PBE2"/>
<reference evidence="1 2" key="1">
    <citation type="submission" date="2022-01" db="EMBL/GenBank/DDBJ databases">
        <authorList>
            <person name="Xiong W."/>
            <person name="Schranz E."/>
        </authorList>
    </citation>
    <scope>NUCLEOTIDE SEQUENCE [LARGE SCALE GENOMIC DNA]</scope>
</reference>
<organism evidence="1 2">
    <name type="scientific">Lactuca virosa</name>
    <dbReference type="NCBI Taxonomy" id="75947"/>
    <lineage>
        <taxon>Eukaryota</taxon>
        <taxon>Viridiplantae</taxon>
        <taxon>Streptophyta</taxon>
        <taxon>Embryophyta</taxon>
        <taxon>Tracheophyta</taxon>
        <taxon>Spermatophyta</taxon>
        <taxon>Magnoliopsida</taxon>
        <taxon>eudicotyledons</taxon>
        <taxon>Gunneridae</taxon>
        <taxon>Pentapetalae</taxon>
        <taxon>asterids</taxon>
        <taxon>campanulids</taxon>
        <taxon>Asterales</taxon>
        <taxon>Asteraceae</taxon>
        <taxon>Cichorioideae</taxon>
        <taxon>Cichorieae</taxon>
        <taxon>Lactucinae</taxon>
        <taxon>Lactuca</taxon>
    </lineage>
</organism>
<dbReference type="EMBL" id="CAKMRJ010005523">
    <property type="protein sequence ID" value="CAH1447363.1"/>
    <property type="molecule type" value="Genomic_DNA"/>
</dbReference>
<accession>A0AAU9PBE2</accession>
<evidence type="ECO:0000313" key="2">
    <source>
        <dbReference type="Proteomes" id="UP001157418"/>
    </source>
</evidence>
<keyword evidence="2" id="KW-1185">Reference proteome</keyword>